<gene>
    <name evidence="4" type="ORF">QYE76_069917</name>
</gene>
<keyword evidence="5" id="KW-1185">Reference proteome</keyword>
<evidence type="ECO:0000256" key="1">
    <source>
        <dbReference type="SAM" id="MobiDB-lite"/>
    </source>
</evidence>
<organism evidence="4 5">
    <name type="scientific">Lolium multiflorum</name>
    <name type="common">Italian ryegrass</name>
    <name type="synonym">Lolium perenne subsp. multiflorum</name>
    <dbReference type="NCBI Taxonomy" id="4521"/>
    <lineage>
        <taxon>Eukaryota</taxon>
        <taxon>Viridiplantae</taxon>
        <taxon>Streptophyta</taxon>
        <taxon>Embryophyta</taxon>
        <taxon>Tracheophyta</taxon>
        <taxon>Spermatophyta</taxon>
        <taxon>Magnoliopsida</taxon>
        <taxon>Liliopsida</taxon>
        <taxon>Poales</taxon>
        <taxon>Poaceae</taxon>
        <taxon>BOP clade</taxon>
        <taxon>Pooideae</taxon>
        <taxon>Poodae</taxon>
        <taxon>Poeae</taxon>
        <taxon>Poeae Chloroplast Group 2 (Poeae type)</taxon>
        <taxon>Loliodinae</taxon>
        <taxon>Loliinae</taxon>
        <taxon>Lolium</taxon>
    </lineage>
</organism>
<dbReference type="PANTHER" id="PTHR33120:SF42">
    <property type="entry name" value="OS12G0105000 PROTEIN"/>
    <property type="match status" value="1"/>
</dbReference>
<name>A0AAD8WFD8_LOLMU</name>
<feature type="domain" description="PIR2-like helical" evidence="3">
    <location>
        <begin position="755"/>
        <end position="820"/>
    </location>
</feature>
<feature type="domain" description="PIR2-like helical" evidence="3">
    <location>
        <begin position="385"/>
        <end position="499"/>
    </location>
</feature>
<feature type="domain" description="DUF3615" evidence="2">
    <location>
        <begin position="930"/>
        <end position="1021"/>
    </location>
</feature>
<dbReference type="PANTHER" id="PTHR33120">
    <property type="entry name" value="EXPRESSED PROTEIN-RELATED"/>
    <property type="match status" value="1"/>
</dbReference>
<proteinExistence type="predicted"/>
<evidence type="ECO:0000259" key="2">
    <source>
        <dbReference type="Pfam" id="PF12274"/>
    </source>
</evidence>
<sequence>MTYPAAGEWTAASDSNAPPGGDSSSAWDQGPRSPVPADSLAPGRDAAGHPPRHGWPFFASDSDARPGEDSSFPVDHFKPEYFDKLAGYFVEAARRLPLAEIPYLAYCVTNRSLAIGLADPVTNIILTTIDAFVHTEPYRMMYPADIEQTRNKISFAAAARSSWVALQRFMLSYFRYLDDPQADILLHNAGFDLRVAIEAVQLHLDGVYNPSEALVPDSARTKAAFEHAAYPRCSAPHLLRLMTSSYPCCMVEPVLEDLRRGEKLTTACVYKLCELLRNPWSPPPQSGPPPPTPGTLRDSGGGLTHVVCFGNGSFVTTRISKDGVATATFTASPPTYAPDFSQDATNLLSMFPIHPGRRLSSHADFCSATLESPDFLPFLRLQLLDMVHGVYLKAIAMLPVRALRDGHLLHSLVTAGHCYGPLDPVANVVINTIWYDALFPLSKDVASKLGAADILDARSMHRVESRSIDGLVAYLCRPPSELGEQAAVTLLCRARSDMPILDLTNMCDVAQAAKHPQPAAFAEFLQRGSVPELYQLYCHARVHGDPDSAFDQVKMALFQSRCVAPVQRCAQDMDSTSAALERLNINNTPALETLSARRASFISEQAYFRGDLERLLIGYGDHDPLAPLYKLGVICGVTSQTNYRYTSVFHANFLASLDGGLSWKLFFAEFWRNQPDNRIEEPKKSFCCPIPDGHKYPGRCVVCENDSSVIIHPQSRKYYMGHSFIFPPLVNLVADTEELDFDVIYSSEGGGGVCAGHCYGPLDPVANVVINTIWYDALFPLSKDVASKLAAADILDARSMHRIESRSIDGLVAYLCRSPSIAAKHPQPAAFGEFLERQSIPWLYQLYCHARVHEDPDSAFEQIKMALVQSTRVAPVQRSAQDIDTAAALERLSINDTPALEMLSARRSSFMSKQAHRRGVLEHLLICYGYNDPLAPLYKLGVICGVTRQRNYRYTDVFHANFLASSDGGSSWKLFFAEFWNQPDNRIEESEKSFCCPIPDDHKYPGRCVVCENDSSVIIHPQSRKYYMGNSSLPFPLLVHLGADTEKLDFDVIYSSEDGGGGACGMLHTFMQTFYLFPLFDLKCCDMAVHIAKPQTLLFNP</sequence>
<evidence type="ECO:0000313" key="5">
    <source>
        <dbReference type="Proteomes" id="UP001231189"/>
    </source>
</evidence>
<dbReference type="AlphaFoldDB" id="A0AAD8WFD8"/>
<evidence type="ECO:0000259" key="3">
    <source>
        <dbReference type="Pfam" id="PF20235"/>
    </source>
</evidence>
<dbReference type="Pfam" id="PF20235">
    <property type="entry name" value="PIR2-like_helical"/>
    <property type="match status" value="3"/>
</dbReference>
<accession>A0AAD8WFD8</accession>
<dbReference type="Pfam" id="PF12274">
    <property type="entry name" value="DUF3615"/>
    <property type="match status" value="2"/>
</dbReference>
<dbReference type="Proteomes" id="UP001231189">
    <property type="component" value="Unassembled WGS sequence"/>
</dbReference>
<protein>
    <submittedName>
        <fullName evidence="4">Uncharacterized protein</fullName>
    </submittedName>
</protein>
<feature type="domain" description="DUF3615" evidence="2">
    <location>
        <begin position="626"/>
        <end position="713"/>
    </location>
</feature>
<feature type="region of interest" description="Disordered" evidence="1">
    <location>
        <begin position="1"/>
        <end position="70"/>
    </location>
</feature>
<evidence type="ECO:0000313" key="4">
    <source>
        <dbReference type="EMBL" id="KAK1652112.1"/>
    </source>
</evidence>
<reference evidence="4" key="1">
    <citation type="submission" date="2023-07" db="EMBL/GenBank/DDBJ databases">
        <title>A chromosome-level genome assembly of Lolium multiflorum.</title>
        <authorList>
            <person name="Chen Y."/>
            <person name="Copetti D."/>
            <person name="Kolliker R."/>
            <person name="Studer B."/>
        </authorList>
    </citation>
    <scope>NUCLEOTIDE SEQUENCE</scope>
    <source>
        <strain evidence="4">02402/16</strain>
        <tissue evidence="4">Leaf</tissue>
    </source>
</reference>
<feature type="compositionally biased region" description="Polar residues" evidence="1">
    <location>
        <begin position="12"/>
        <end position="27"/>
    </location>
</feature>
<dbReference type="InterPro" id="IPR046527">
    <property type="entry name" value="PIR2-like_helical"/>
</dbReference>
<dbReference type="EMBL" id="JAUUTY010000004">
    <property type="protein sequence ID" value="KAK1652112.1"/>
    <property type="molecule type" value="Genomic_DNA"/>
</dbReference>
<feature type="domain" description="PIR2-like helical" evidence="3">
    <location>
        <begin position="83"/>
        <end position="199"/>
    </location>
</feature>
<dbReference type="InterPro" id="IPR022059">
    <property type="entry name" value="DUF3615"/>
</dbReference>
<comment type="caution">
    <text evidence="4">The sequence shown here is derived from an EMBL/GenBank/DDBJ whole genome shotgun (WGS) entry which is preliminary data.</text>
</comment>